<evidence type="ECO:0000313" key="3">
    <source>
        <dbReference type="Proteomes" id="UP000007797"/>
    </source>
</evidence>
<gene>
    <name evidence="2" type="ORF">DFA_02599</name>
</gene>
<dbReference type="GeneID" id="14870974"/>
<name>F4PZU6_CACFS</name>
<dbReference type="AlphaFoldDB" id="F4PZU6"/>
<reference evidence="3" key="1">
    <citation type="journal article" date="2011" name="Genome Res.">
        <title>Phylogeny-wide analysis of social amoeba genomes highlights ancient origins for complex intercellular communication.</title>
        <authorList>
            <person name="Heidel A.J."/>
            <person name="Lawal H.M."/>
            <person name="Felder M."/>
            <person name="Schilde C."/>
            <person name="Helps N.R."/>
            <person name="Tunggal B."/>
            <person name="Rivero F."/>
            <person name="John U."/>
            <person name="Schleicher M."/>
            <person name="Eichinger L."/>
            <person name="Platzer M."/>
            <person name="Noegel A.A."/>
            <person name="Schaap P."/>
            <person name="Gloeckner G."/>
        </authorList>
    </citation>
    <scope>NUCLEOTIDE SEQUENCE [LARGE SCALE GENOMIC DNA]</scope>
    <source>
        <strain evidence="3">SH3</strain>
    </source>
</reference>
<feature type="region of interest" description="Disordered" evidence="1">
    <location>
        <begin position="1"/>
        <end position="40"/>
    </location>
</feature>
<protein>
    <submittedName>
        <fullName evidence="2">Uncharacterized protein</fullName>
    </submittedName>
</protein>
<proteinExistence type="predicted"/>
<dbReference type="Proteomes" id="UP000007797">
    <property type="component" value="Unassembled WGS sequence"/>
</dbReference>
<dbReference type="EMBL" id="GL883017">
    <property type="protein sequence ID" value="EGG18860.1"/>
    <property type="molecule type" value="Genomic_DNA"/>
</dbReference>
<organism evidence="2 3">
    <name type="scientific">Cavenderia fasciculata</name>
    <name type="common">Slime mold</name>
    <name type="synonym">Dictyostelium fasciculatum</name>
    <dbReference type="NCBI Taxonomy" id="261658"/>
    <lineage>
        <taxon>Eukaryota</taxon>
        <taxon>Amoebozoa</taxon>
        <taxon>Evosea</taxon>
        <taxon>Eumycetozoa</taxon>
        <taxon>Dictyostelia</taxon>
        <taxon>Acytosteliales</taxon>
        <taxon>Cavenderiaceae</taxon>
        <taxon>Cavenderia</taxon>
    </lineage>
</organism>
<keyword evidence="3" id="KW-1185">Reference proteome</keyword>
<sequence>MSRLQPGGAGGFTKPKPFIPPPPSPAPPKGNIFTLGGLDP</sequence>
<evidence type="ECO:0000256" key="1">
    <source>
        <dbReference type="SAM" id="MobiDB-lite"/>
    </source>
</evidence>
<feature type="compositionally biased region" description="Pro residues" evidence="1">
    <location>
        <begin position="17"/>
        <end position="28"/>
    </location>
</feature>
<evidence type="ECO:0000313" key="2">
    <source>
        <dbReference type="EMBL" id="EGG18860.1"/>
    </source>
</evidence>
<dbReference type="RefSeq" id="XP_004357322.1">
    <property type="nucleotide sequence ID" value="XM_004357266.1"/>
</dbReference>
<dbReference type="KEGG" id="dfa:DFA_02599"/>
<accession>F4PZU6</accession>